<keyword evidence="2" id="KW-1185">Reference proteome</keyword>
<gene>
    <name evidence="1" type="ORF">ONZ51_g7635</name>
</gene>
<dbReference type="EMBL" id="JAPEVG010000209">
    <property type="protein sequence ID" value="KAJ8473818.1"/>
    <property type="molecule type" value="Genomic_DNA"/>
</dbReference>
<sequence>MENSRLPIDICERILDHCTNNRLSTDGSDQVLTTCSLVCTAWRHRSCYNLYFVVRIRDQVQCRLFLDAITDHPERAAWVQYLYINPSEHSKYIPLATLLSPSLLTHCKFMEFQLREIDYCYPAHYVSRVLAPLLGQHPSITWLSAWVDGYQIRIDDVFRILQLNPRIDQLKLCEHTMHLPLEKDAKRLARAKFKPPVHLWYLEVVGYHTPVMLCETDIVTIHHIFAVYIAHLSA</sequence>
<name>A0AAD7TQ63_9APHY</name>
<dbReference type="Proteomes" id="UP001215151">
    <property type="component" value="Unassembled WGS sequence"/>
</dbReference>
<evidence type="ECO:0008006" key="3">
    <source>
        <dbReference type="Google" id="ProtNLM"/>
    </source>
</evidence>
<reference evidence="1" key="1">
    <citation type="submission" date="2022-11" db="EMBL/GenBank/DDBJ databases">
        <title>Genome Sequence of Cubamyces cubensis.</title>
        <authorList>
            <person name="Buettner E."/>
        </authorList>
    </citation>
    <scope>NUCLEOTIDE SEQUENCE</scope>
    <source>
        <strain evidence="1">MPL-01</strain>
    </source>
</reference>
<comment type="caution">
    <text evidence="1">The sequence shown here is derived from an EMBL/GenBank/DDBJ whole genome shotgun (WGS) entry which is preliminary data.</text>
</comment>
<dbReference type="AlphaFoldDB" id="A0AAD7TQ63"/>
<proteinExistence type="predicted"/>
<protein>
    <recommendedName>
        <fullName evidence="3">F-box domain-containing protein</fullName>
    </recommendedName>
</protein>
<evidence type="ECO:0000313" key="1">
    <source>
        <dbReference type="EMBL" id="KAJ8473818.1"/>
    </source>
</evidence>
<organism evidence="1 2">
    <name type="scientific">Trametes cubensis</name>
    <dbReference type="NCBI Taxonomy" id="1111947"/>
    <lineage>
        <taxon>Eukaryota</taxon>
        <taxon>Fungi</taxon>
        <taxon>Dikarya</taxon>
        <taxon>Basidiomycota</taxon>
        <taxon>Agaricomycotina</taxon>
        <taxon>Agaricomycetes</taxon>
        <taxon>Polyporales</taxon>
        <taxon>Polyporaceae</taxon>
        <taxon>Trametes</taxon>
    </lineage>
</organism>
<evidence type="ECO:0000313" key="2">
    <source>
        <dbReference type="Proteomes" id="UP001215151"/>
    </source>
</evidence>
<accession>A0AAD7TQ63</accession>